<feature type="region of interest" description="Disordered" evidence="8">
    <location>
        <begin position="1"/>
        <end position="23"/>
    </location>
</feature>
<evidence type="ECO:0000259" key="9">
    <source>
        <dbReference type="Pfam" id="PF10744"/>
    </source>
</evidence>
<evidence type="ECO:0000313" key="11">
    <source>
        <dbReference type="Proteomes" id="UP000799536"/>
    </source>
</evidence>
<feature type="compositionally biased region" description="Polar residues" evidence="8">
    <location>
        <begin position="1"/>
        <end position="11"/>
    </location>
</feature>
<sequence length="717" mass="77610">PTPAPSTNTPQKHLPFSSPAPRSVPAMGSVPGMINFDSPAALGLSLEGAMGGVGMGISMSGMGMSALGLSASAIGRADDEERRRRLETVIATLKARPGRVSAEGIEWLCKKEGLEVMTETKGPDTMLTILIGNDAMLDIPLKNDEVESASLQLVSDRPDINFASSGSKILLRDLQLRPGVSRINLTLERFSHNLDKLIRMDKLSSSGVNCFQAVFGVYTSLKKLFEHEKKMALAVYSADTANAAIKAEREVLCKKSGRPRMNAGDSLGLALEYWMDHRHIIPKSKSTSFEKDKEAMLIDSGAGSNTDTVEDEDQEVNKTYSILIECESSPSALYAPIRISSSWLSPSIEKHAESSDPDSINLLSSYSQPTPTLDWLDPPPTYLPSSVAPTEHDAMNLDAQPGRLPNIRFVATFNPPLVVPLSVAVTLHQSLGAEIPPDAIRPTTFVGLALRPEEVDPGASGFAGEGTIEVRSERTVLVRKREREQEGNGNGDGKGIQEVEKKHRCSLYIPKTEYARVIEKLPFQHPRQLVEMLPVLRQYAFATSLLENTFKQEKGKEGMQRVGKGSLISPPLTPLTPGQEEALQVDLTLTYAPPAPRLTVRLPHPLSSRPMSAPSADSVPELLDFLLGTTNTTAPSHPPISIAVDVLPNAEVVVSEQNIVQLSEAPESNAGEGEGARRKSEAQQLAEASKKVQKIGRVLDAAGDVGIWGEWVREEVL</sequence>
<dbReference type="PANTHER" id="PTHR35041:SF4">
    <property type="entry name" value="MEDIATOR OF RNA POLYMERASE II TRANSCRIPTION SUBUNIT 1"/>
    <property type="match status" value="1"/>
</dbReference>
<keyword evidence="3 7" id="KW-0805">Transcription regulation</keyword>
<keyword evidence="6 7" id="KW-0539">Nucleus</keyword>
<proteinExistence type="inferred from homology"/>
<feature type="domain" description="Mediator complex subunit Med1" evidence="9">
    <location>
        <begin position="87"/>
        <end position="551"/>
    </location>
</feature>
<dbReference type="Pfam" id="PF10744">
    <property type="entry name" value="Med1"/>
    <property type="match status" value="1"/>
</dbReference>
<protein>
    <recommendedName>
        <fullName evidence="7">Mediator of RNA polymerase II transcription subunit 1</fullName>
    </recommendedName>
    <alternativeName>
        <fullName evidence="7">Mediator complex subunit 1</fullName>
    </alternativeName>
</protein>
<evidence type="ECO:0000256" key="2">
    <source>
        <dbReference type="ARBA" id="ARBA00006210"/>
    </source>
</evidence>
<comment type="function">
    <text evidence="7">Component of the Mediator complex, a coactivator involved in the regulated transcription of nearly all RNA polymerase II-dependent genes. Mediator functions as a bridge to convey information from gene-specific regulatory proteins to the basal RNA polymerase II transcription machinery. Mediator is recruited to promoters by direct interactions with regulatory proteins and serves as a scaffold for the assembly of a functional preinitiation complex with RNA polymerase II and the general transcription factors.</text>
</comment>
<dbReference type="OrthoDB" id="5310959at2759"/>
<evidence type="ECO:0000256" key="3">
    <source>
        <dbReference type="ARBA" id="ARBA00023015"/>
    </source>
</evidence>
<evidence type="ECO:0000256" key="1">
    <source>
        <dbReference type="ARBA" id="ARBA00004123"/>
    </source>
</evidence>
<dbReference type="AlphaFoldDB" id="A0A9P4JAV7"/>
<comment type="similarity">
    <text evidence="2 7">Belongs to the Mediator complex subunit 1 family.</text>
</comment>
<comment type="caution">
    <text evidence="10">The sequence shown here is derived from an EMBL/GenBank/DDBJ whole genome shotgun (WGS) entry which is preliminary data.</text>
</comment>
<dbReference type="PANTHER" id="PTHR35041">
    <property type="entry name" value="MEDIATOR OF RNA POLYMERASE II TRANSCRIPTION SUBUNIT 1"/>
    <property type="match status" value="1"/>
</dbReference>
<evidence type="ECO:0000256" key="7">
    <source>
        <dbReference type="RuleBase" id="RU364059"/>
    </source>
</evidence>
<reference evidence="10" key="1">
    <citation type="journal article" date="2020" name="Stud. Mycol.">
        <title>101 Dothideomycetes genomes: a test case for predicting lifestyles and emergence of pathogens.</title>
        <authorList>
            <person name="Haridas S."/>
            <person name="Albert R."/>
            <person name="Binder M."/>
            <person name="Bloem J."/>
            <person name="Labutti K."/>
            <person name="Salamov A."/>
            <person name="Andreopoulos B."/>
            <person name="Baker S."/>
            <person name="Barry K."/>
            <person name="Bills G."/>
            <person name="Bluhm B."/>
            <person name="Cannon C."/>
            <person name="Castanera R."/>
            <person name="Culley D."/>
            <person name="Daum C."/>
            <person name="Ezra D."/>
            <person name="Gonzalez J."/>
            <person name="Henrissat B."/>
            <person name="Kuo A."/>
            <person name="Liang C."/>
            <person name="Lipzen A."/>
            <person name="Lutzoni F."/>
            <person name="Magnuson J."/>
            <person name="Mondo S."/>
            <person name="Nolan M."/>
            <person name="Ohm R."/>
            <person name="Pangilinan J."/>
            <person name="Park H.-J."/>
            <person name="Ramirez L."/>
            <person name="Alfaro M."/>
            <person name="Sun H."/>
            <person name="Tritt A."/>
            <person name="Yoshinaga Y."/>
            <person name="Zwiers L.-H."/>
            <person name="Turgeon B."/>
            <person name="Goodwin S."/>
            <person name="Spatafora J."/>
            <person name="Crous P."/>
            <person name="Grigoriev I."/>
        </authorList>
    </citation>
    <scope>NUCLEOTIDE SEQUENCE</scope>
    <source>
        <strain evidence="10">ATCC 74209</strain>
    </source>
</reference>
<evidence type="ECO:0000313" key="10">
    <source>
        <dbReference type="EMBL" id="KAF2196141.1"/>
    </source>
</evidence>
<feature type="region of interest" description="Disordered" evidence="8">
    <location>
        <begin position="663"/>
        <end position="685"/>
    </location>
</feature>
<dbReference type="Proteomes" id="UP000799536">
    <property type="component" value="Unassembled WGS sequence"/>
</dbReference>
<accession>A0A9P4JAV7</accession>
<feature type="non-terminal residue" evidence="10">
    <location>
        <position position="717"/>
    </location>
</feature>
<keyword evidence="5 7" id="KW-0804">Transcription</keyword>
<dbReference type="InterPro" id="IPR019680">
    <property type="entry name" value="Mediator_Med1"/>
</dbReference>
<evidence type="ECO:0000256" key="6">
    <source>
        <dbReference type="ARBA" id="ARBA00023242"/>
    </source>
</evidence>
<gene>
    <name evidence="10" type="ORF">GQ43DRAFT_337057</name>
</gene>
<keyword evidence="4 7" id="KW-0010">Activator</keyword>
<comment type="subcellular location">
    <subcellularLocation>
        <location evidence="1 7">Nucleus</location>
    </subcellularLocation>
</comment>
<dbReference type="GO" id="GO:0003712">
    <property type="term" value="F:transcription coregulator activity"/>
    <property type="evidence" value="ECO:0007669"/>
    <property type="project" value="InterPro"/>
</dbReference>
<feature type="non-terminal residue" evidence="10">
    <location>
        <position position="1"/>
    </location>
</feature>
<evidence type="ECO:0000256" key="5">
    <source>
        <dbReference type="ARBA" id="ARBA00023163"/>
    </source>
</evidence>
<dbReference type="GO" id="GO:0045944">
    <property type="term" value="P:positive regulation of transcription by RNA polymerase II"/>
    <property type="evidence" value="ECO:0007669"/>
    <property type="project" value="UniProtKB-ARBA"/>
</dbReference>
<dbReference type="GO" id="GO:0016592">
    <property type="term" value="C:mediator complex"/>
    <property type="evidence" value="ECO:0007669"/>
    <property type="project" value="InterPro"/>
</dbReference>
<keyword evidence="11" id="KW-1185">Reference proteome</keyword>
<dbReference type="EMBL" id="ML994467">
    <property type="protein sequence ID" value="KAF2196141.1"/>
    <property type="molecule type" value="Genomic_DNA"/>
</dbReference>
<evidence type="ECO:0000256" key="8">
    <source>
        <dbReference type="SAM" id="MobiDB-lite"/>
    </source>
</evidence>
<evidence type="ECO:0000256" key="4">
    <source>
        <dbReference type="ARBA" id="ARBA00023159"/>
    </source>
</evidence>
<organism evidence="10 11">
    <name type="scientific">Delitschia confertaspora ATCC 74209</name>
    <dbReference type="NCBI Taxonomy" id="1513339"/>
    <lineage>
        <taxon>Eukaryota</taxon>
        <taxon>Fungi</taxon>
        <taxon>Dikarya</taxon>
        <taxon>Ascomycota</taxon>
        <taxon>Pezizomycotina</taxon>
        <taxon>Dothideomycetes</taxon>
        <taxon>Pleosporomycetidae</taxon>
        <taxon>Pleosporales</taxon>
        <taxon>Delitschiaceae</taxon>
        <taxon>Delitschia</taxon>
    </lineage>
</organism>
<name>A0A9P4JAV7_9PLEO</name>